<dbReference type="Gene3D" id="3.30.530.20">
    <property type="match status" value="1"/>
</dbReference>
<dbReference type="CDD" id="cd00177">
    <property type="entry name" value="START"/>
    <property type="match status" value="1"/>
</dbReference>
<dbReference type="PANTHER" id="PTHR12136:SF117">
    <property type="entry name" value="PROTEIN ENHANCED DISEASE RESISTANCE 2 C-TERMINAL DOMAIN-CONTAINING PROTEIN"/>
    <property type="match status" value="1"/>
</dbReference>
<dbReference type="Pfam" id="PF01852">
    <property type="entry name" value="START"/>
    <property type="match status" value="1"/>
</dbReference>
<gene>
    <name evidence="2" type="ORF">CSSPTR1EN2_LOCUS337</name>
</gene>
<proteinExistence type="predicted"/>
<evidence type="ECO:0000313" key="3">
    <source>
        <dbReference type="Proteomes" id="UP001497512"/>
    </source>
</evidence>
<reference evidence="2 3" key="1">
    <citation type="submission" date="2024-02" db="EMBL/GenBank/DDBJ databases">
        <authorList>
            <consortium name="ELIXIR-Norway"/>
            <consortium name="Elixir Norway"/>
        </authorList>
    </citation>
    <scope>NUCLEOTIDE SEQUENCE [LARGE SCALE GENOMIC DNA]</scope>
</reference>
<dbReference type="InterPro" id="IPR002913">
    <property type="entry name" value="START_lipid-bd_dom"/>
</dbReference>
<dbReference type="PANTHER" id="PTHR12136">
    <property type="entry name" value="ENHANCED DISEASE RESISTANCE-RELATED"/>
    <property type="match status" value="1"/>
</dbReference>
<dbReference type="SUPFAM" id="SSF55961">
    <property type="entry name" value="Bet v1-like"/>
    <property type="match status" value="1"/>
</dbReference>
<evidence type="ECO:0000259" key="1">
    <source>
        <dbReference type="PROSITE" id="PS50848"/>
    </source>
</evidence>
<sequence>MEENSSSSSNGIEGYLYCISPSARHGREAAQCFQTFCVLSGRHFSQWRHKEDLVPLRSGVLDLDYNVEDTGRQVVDVKVLYTIRLYSTTDFKKEVLMGAESSEEIAEWFRAFTCSLGKPLDVIPDTWSSSASMQIGCFTEPHWGDSRPTNVLRMEVESPLIQMQRERPYTSLGTPGPETPLLSENFSNGGTADFHTVSPGTVPKWSLVGCKNGLRFFEETPDSLFNYNKLPVTKAVGVVKAPADQIFNLIMDYGPERHQWDHMYQSASIIETIDGHSDVLYLCLRHDWMWARPRDFCLSRYWKREENGTYSVFYRSVPKWPLQPGHVRAYIHSGGYIVTPLKSGPSRKPRTLVEVVLEMDVAGWSSLCGTWFCSYPVHLRNSLLSVVAGIREYVSAQRVNSSVTIVKRLSMEFMCNHFQRCNTAESFVTSTPFLNTEELDEFHDATMDQFSECSETASETFSIHVETSKPPIMATSTPTACPQQGMFDMPYFKGSLSRGPLKGGKHCFSEPESSNFLLRGSNFFKNCSMVPAGEPVCKLVAVDWLKGKDKMDNVAGHPHSLVQKALFNGELFFFIFNLQVPYTPNYSLLFYFVTGEEILEGSLLHRFIFGDDTFRNSRLSLIPAVPEGSWIVKQAVGSRAVPLGQILDTTYHVGSNYVEIDLNLGSSGVVRGIMGLVFGYISALVVDLAFFIRSDVEEELPERILGVSRIAHLQLDKAVPPLAGI</sequence>
<organism evidence="2 3">
    <name type="scientific">Sphagnum troendelagicum</name>
    <dbReference type="NCBI Taxonomy" id="128251"/>
    <lineage>
        <taxon>Eukaryota</taxon>
        <taxon>Viridiplantae</taxon>
        <taxon>Streptophyta</taxon>
        <taxon>Embryophyta</taxon>
        <taxon>Bryophyta</taxon>
        <taxon>Sphagnophytina</taxon>
        <taxon>Sphagnopsida</taxon>
        <taxon>Sphagnales</taxon>
        <taxon>Sphagnaceae</taxon>
        <taxon>Sphagnum</taxon>
    </lineage>
</organism>
<dbReference type="PROSITE" id="PS50848">
    <property type="entry name" value="START"/>
    <property type="match status" value="1"/>
</dbReference>
<dbReference type="InterPro" id="IPR009769">
    <property type="entry name" value="EDR2_C"/>
</dbReference>
<dbReference type="SMART" id="SM00234">
    <property type="entry name" value="START"/>
    <property type="match status" value="1"/>
</dbReference>
<dbReference type="InterPro" id="IPR023393">
    <property type="entry name" value="START-like_dom_sf"/>
</dbReference>
<dbReference type="Proteomes" id="UP001497512">
    <property type="component" value="Chromosome 1"/>
</dbReference>
<feature type="domain" description="START" evidence="1">
    <location>
        <begin position="205"/>
        <end position="385"/>
    </location>
</feature>
<keyword evidence="3" id="KW-1185">Reference proteome</keyword>
<dbReference type="Pfam" id="PF07059">
    <property type="entry name" value="EDR2_C"/>
    <property type="match status" value="1"/>
</dbReference>
<evidence type="ECO:0000313" key="2">
    <source>
        <dbReference type="EMBL" id="CAK9189686.1"/>
    </source>
</evidence>
<accession>A0ABP0T847</accession>
<protein>
    <recommendedName>
        <fullName evidence="1">START domain-containing protein</fullName>
    </recommendedName>
</protein>
<dbReference type="EMBL" id="OZ019893">
    <property type="protein sequence ID" value="CAK9189686.1"/>
    <property type="molecule type" value="Genomic_DNA"/>
</dbReference>
<dbReference type="SUPFAM" id="SSF50729">
    <property type="entry name" value="PH domain-like"/>
    <property type="match status" value="1"/>
</dbReference>
<dbReference type="InterPro" id="IPR045096">
    <property type="entry name" value="EDR2-like"/>
</dbReference>
<name>A0ABP0T847_9BRYO</name>